<dbReference type="PANTHER" id="PTHR10071:SF281">
    <property type="entry name" value="BOX A-BINDING FACTOR-RELATED"/>
    <property type="match status" value="1"/>
</dbReference>
<dbReference type="InterPro" id="IPR013088">
    <property type="entry name" value="Znf_NHR/GATA"/>
</dbReference>
<dbReference type="GO" id="GO:0000978">
    <property type="term" value="F:RNA polymerase II cis-regulatory region sequence-specific DNA binding"/>
    <property type="evidence" value="ECO:0007669"/>
    <property type="project" value="TreeGrafter"/>
</dbReference>
<dbReference type="InterPro" id="IPR039355">
    <property type="entry name" value="Transcription_factor_GATA"/>
</dbReference>
<dbReference type="PROSITE" id="PS00344">
    <property type="entry name" value="GATA_ZN_FINGER_1"/>
    <property type="match status" value="1"/>
</dbReference>
<evidence type="ECO:0000256" key="2">
    <source>
        <dbReference type="ARBA" id="ARBA00022723"/>
    </source>
</evidence>
<dbReference type="Proteomes" id="UP001153365">
    <property type="component" value="Unassembled WGS sequence"/>
</dbReference>
<dbReference type="GO" id="GO:0005634">
    <property type="term" value="C:nucleus"/>
    <property type="evidence" value="ECO:0007669"/>
    <property type="project" value="UniProtKB-SubCell"/>
</dbReference>
<feature type="compositionally biased region" description="Basic residues" evidence="7">
    <location>
        <begin position="64"/>
        <end position="74"/>
    </location>
</feature>
<dbReference type="GO" id="GO:0000981">
    <property type="term" value="F:DNA-binding transcription factor activity, RNA polymerase II-specific"/>
    <property type="evidence" value="ECO:0007669"/>
    <property type="project" value="TreeGrafter"/>
</dbReference>
<dbReference type="PANTHER" id="PTHR10071">
    <property type="entry name" value="TRANSCRIPTION FACTOR GATA FAMILY MEMBER"/>
    <property type="match status" value="1"/>
</dbReference>
<accession>A0AAV0B2B2</accession>
<dbReference type="PROSITE" id="PS50114">
    <property type="entry name" value="GATA_ZN_FINGER_2"/>
    <property type="match status" value="2"/>
</dbReference>
<name>A0AAV0B2B2_PHAPC</name>
<feature type="domain" description="GATA-type" evidence="8">
    <location>
        <begin position="87"/>
        <end position="142"/>
    </location>
</feature>
<dbReference type="Gene3D" id="3.30.50.10">
    <property type="entry name" value="Erythroid Transcription Factor GATA-1, subunit A"/>
    <property type="match status" value="2"/>
</dbReference>
<dbReference type="GO" id="GO:0045944">
    <property type="term" value="P:positive regulation of transcription by RNA polymerase II"/>
    <property type="evidence" value="ECO:0007669"/>
    <property type="project" value="TreeGrafter"/>
</dbReference>
<feature type="domain" description="GATA-type" evidence="8">
    <location>
        <begin position="29"/>
        <end position="76"/>
    </location>
</feature>
<dbReference type="EMBL" id="CALTRL010003074">
    <property type="protein sequence ID" value="CAH7677505.1"/>
    <property type="molecule type" value="Genomic_DNA"/>
</dbReference>
<dbReference type="SUPFAM" id="SSF57716">
    <property type="entry name" value="Glucocorticoid receptor-like (DNA-binding domain)"/>
    <property type="match status" value="2"/>
</dbReference>
<protein>
    <submittedName>
        <fullName evidence="9">Expressed protein</fullName>
    </submittedName>
</protein>
<dbReference type="AlphaFoldDB" id="A0AAV0B2B2"/>
<proteinExistence type="predicted"/>
<dbReference type="GO" id="GO:0008270">
    <property type="term" value="F:zinc ion binding"/>
    <property type="evidence" value="ECO:0007669"/>
    <property type="project" value="UniProtKB-KW"/>
</dbReference>
<dbReference type="GO" id="GO:0000122">
    <property type="term" value="P:negative regulation of transcription by RNA polymerase II"/>
    <property type="evidence" value="ECO:0007669"/>
    <property type="project" value="TreeGrafter"/>
</dbReference>
<evidence type="ECO:0000256" key="7">
    <source>
        <dbReference type="SAM" id="MobiDB-lite"/>
    </source>
</evidence>
<comment type="subcellular location">
    <subcellularLocation>
        <location evidence="1">Nucleus</location>
    </subcellularLocation>
</comment>
<keyword evidence="3 6" id="KW-0863">Zinc-finger</keyword>
<gene>
    <name evidence="9" type="ORF">PPACK8108_LOCUS12671</name>
</gene>
<dbReference type="InterPro" id="IPR000679">
    <property type="entry name" value="Znf_GATA"/>
</dbReference>
<reference evidence="9" key="1">
    <citation type="submission" date="2022-06" db="EMBL/GenBank/DDBJ databases">
        <authorList>
            <consortium name="SYNGENTA / RWTH Aachen University"/>
        </authorList>
    </citation>
    <scope>NUCLEOTIDE SEQUENCE</scope>
</reference>
<keyword evidence="5" id="KW-0539">Nucleus</keyword>
<evidence type="ECO:0000256" key="6">
    <source>
        <dbReference type="PROSITE-ProRule" id="PRU00094"/>
    </source>
</evidence>
<evidence type="ECO:0000313" key="10">
    <source>
        <dbReference type="Proteomes" id="UP001153365"/>
    </source>
</evidence>
<evidence type="ECO:0000256" key="4">
    <source>
        <dbReference type="ARBA" id="ARBA00022833"/>
    </source>
</evidence>
<organism evidence="9 10">
    <name type="scientific">Phakopsora pachyrhizi</name>
    <name type="common">Asian soybean rust disease fungus</name>
    <dbReference type="NCBI Taxonomy" id="170000"/>
    <lineage>
        <taxon>Eukaryota</taxon>
        <taxon>Fungi</taxon>
        <taxon>Dikarya</taxon>
        <taxon>Basidiomycota</taxon>
        <taxon>Pucciniomycotina</taxon>
        <taxon>Pucciniomycetes</taxon>
        <taxon>Pucciniales</taxon>
        <taxon>Phakopsoraceae</taxon>
        <taxon>Phakopsora</taxon>
    </lineage>
</organism>
<evidence type="ECO:0000313" key="9">
    <source>
        <dbReference type="EMBL" id="CAH7677505.1"/>
    </source>
</evidence>
<dbReference type="SMART" id="SM00401">
    <property type="entry name" value="ZnF_GATA"/>
    <property type="match status" value="2"/>
</dbReference>
<dbReference type="Pfam" id="PF00320">
    <property type="entry name" value="GATA"/>
    <property type="match status" value="2"/>
</dbReference>
<evidence type="ECO:0000256" key="1">
    <source>
        <dbReference type="ARBA" id="ARBA00004123"/>
    </source>
</evidence>
<comment type="caution">
    <text evidence="9">The sequence shown here is derived from an EMBL/GenBank/DDBJ whole genome shotgun (WGS) entry which is preliminary data.</text>
</comment>
<keyword evidence="10" id="KW-1185">Reference proteome</keyword>
<evidence type="ECO:0000259" key="8">
    <source>
        <dbReference type="PROSITE" id="PS50114"/>
    </source>
</evidence>
<keyword evidence="4" id="KW-0862">Zinc</keyword>
<sequence>MATQPPTFIGAAGKPGGLTQDDFSGQAICTNCQGTQTPLWRRGERDELLCNACGVFYKVHKKNRPSTLRKHRNHSGPSGYHRHEERKKPSVECFNCGAKATPMWRKAPDGNLMCNACALYFKCHKRPRPVSGKYPTVAEAERFDGYDFAGSMQGVHEISSYEYNRFLGKPCVPGLYSMEVKASRSALVNKLGAGDPNPYAFGEVTACNFLYP</sequence>
<feature type="region of interest" description="Disordered" evidence="7">
    <location>
        <begin position="64"/>
        <end position="84"/>
    </location>
</feature>
<keyword evidence="2" id="KW-0479">Metal-binding</keyword>
<evidence type="ECO:0000256" key="5">
    <source>
        <dbReference type="ARBA" id="ARBA00023242"/>
    </source>
</evidence>
<evidence type="ECO:0000256" key="3">
    <source>
        <dbReference type="ARBA" id="ARBA00022771"/>
    </source>
</evidence>
<dbReference type="PRINTS" id="PR00619">
    <property type="entry name" value="GATAZNFINGER"/>
</dbReference>
<dbReference type="CDD" id="cd00202">
    <property type="entry name" value="ZnF_GATA"/>
    <property type="match status" value="2"/>
</dbReference>